<dbReference type="CDD" id="cd00110">
    <property type="entry name" value="LamG"/>
    <property type="match status" value="4"/>
</dbReference>
<evidence type="ECO:0000259" key="15">
    <source>
        <dbReference type="PROSITE" id="PS50026"/>
    </source>
</evidence>
<comment type="caution">
    <text evidence="16">The sequence shown here is derived from an EMBL/GenBank/DDBJ whole genome shotgun (WGS) entry which is preliminary data.</text>
</comment>
<dbReference type="Gene3D" id="2.60.120.200">
    <property type="match status" value="4"/>
</dbReference>
<name>A0AAW1DLQ0_9HEMI</name>
<dbReference type="SMART" id="SM00282">
    <property type="entry name" value="LamG"/>
    <property type="match status" value="4"/>
</dbReference>
<feature type="disulfide bond" evidence="11">
    <location>
        <begin position="1069"/>
        <end position="1078"/>
    </location>
</feature>
<accession>A0AAW1DLQ0</accession>
<dbReference type="EMBL" id="JAPXFL010000002">
    <property type="protein sequence ID" value="KAK9511232.1"/>
    <property type="molecule type" value="Genomic_DNA"/>
</dbReference>
<feature type="domain" description="EGF-like" evidence="15">
    <location>
        <begin position="549"/>
        <end position="585"/>
    </location>
</feature>
<dbReference type="Pfam" id="PF00008">
    <property type="entry name" value="EGF"/>
    <property type="match status" value="6"/>
</dbReference>
<feature type="disulfide bond" evidence="11">
    <location>
        <begin position="200"/>
        <end position="209"/>
    </location>
</feature>
<dbReference type="InterPro" id="IPR000742">
    <property type="entry name" value="EGF"/>
</dbReference>
<feature type="disulfide bond" evidence="11">
    <location>
        <begin position="82"/>
        <end position="91"/>
    </location>
</feature>
<evidence type="ECO:0000256" key="13">
    <source>
        <dbReference type="SAM" id="SignalP"/>
    </source>
</evidence>
<dbReference type="GO" id="GO:0030154">
    <property type="term" value="P:cell differentiation"/>
    <property type="evidence" value="ECO:0007669"/>
    <property type="project" value="UniProtKB-ARBA"/>
</dbReference>
<dbReference type="PRINTS" id="PR00010">
    <property type="entry name" value="EGFBLOOD"/>
</dbReference>
<keyword evidence="7" id="KW-0677">Repeat</keyword>
<evidence type="ECO:0000256" key="2">
    <source>
        <dbReference type="ARBA" id="ARBA00004613"/>
    </source>
</evidence>
<keyword evidence="4" id="KW-0964">Secreted</keyword>
<dbReference type="PROSITE" id="PS50026">
    <property type="entry name" value="EGF_3"/>
    <property type="match status" value="14"/>
</dbReference>
<dbReference type="PANTHER" id="PTHR24049:SF35">
    <property type="entry name" value="EGF-LIKE DOMAIN-CONTAINING PROTEIN"/>
    <property type="match status" value="1"/>
</dbReference>
<evidence type="ECO:0008006" key="18">
    <source>
        <dbReference type="Google" id="ProtNLM"/>
    </source>
</evidence>
<feature type="disulfide bond" evidence="11">
    <location>
        <begin position="1335"/>
        <end position="1344"/>
    </location>
</feature>
<comment type="subcellular location">
    <subcellularLocation>
        <location evidence="1">Cytoplasm</location>
    </subcellularLocation>
    <subcellularLocation>
        <location evidence="2">Secreted</location>
    </subcellularLocation>
</comment>
<feature type="domain" description="Laminin G" evidence="14">
    <location>
        <begin position="592"/>
        <end position="776"/>
    </location>
</feature>
<feature type="disulfide bond" evidence="11">
    <location>
        <begin position="238"/>
        <end position="247"/>
    </location>
</feature>
<reference evidence="16 17" key="1">
    <citation type="submission" date="2022-12" db="EMBL/GenBank/DDBJ databases">
        <title>Chromosome-level genome assembly of true bugs.</title>
        <authorList>
            <person name="Ma L."/>
            <person name="Li H."/>
        </authorList>
    </citation>
    <scope>NUCLEOTIDE SEQUENCE [LARGE SCALE GENOMIC DNA]</scope>
    <source>
        <strain evidence="16">Lab_2022b</strain>
    </source>
</reference>
<keyword evidence="10" id="KW-0325">Glycoprotein</keyword>
<feature type="domain" description="EGF-like" evidence="15">
    <location>
        <begin position="1043"/>
        <end position="1079"/>
    </location>
</feature>
<keyword evidence="3" id="KW-0963">Cytoplasm</keyword>
<evidence type="ECO:0000256" key="9">
    <source>
        <dbReference type="ARBA" id="ARBA00023157"/>
    </source>
</evidence>
<evidence type="ECO:0000313" key="17">
    <source>
        <dbReference type="Proteomes" id="UP001461498"/>
    </source>
</evidence>
<dbReference type="PROSITE" id="PS01186">
    <property type="entry name" value="EGF_2"/>
    <property type="match status" value="8"/>
</dbReference>
<feature type="domain" description="EGF-like" evidence="15">
    <location>
        <begin position="56"/>
        <end position="92"/>
    </location>
</feature>
<dbReference type="GO" id="GO:0009653">
    <property type="term" value="P:anatomical structure morphogenesis"/>
    <property type="evidence" value="ECO:0007669"/>
    <property type="project" value="UniProtKB-ARBA"/>
</dbReference>
<keyword evidence="17" id="KW-1185">Reference proteome</keyword>
<feature type="disulfide bond" evidence="11">
    <location>
        <begin position="835"/>
        <end position="844"/>
    </location>
</feature>
<feature type="domain" description="EGF-like" evidence="15">
    <location>
        <begin position="18"/>
        <end position="54"/>
    </location>
</feature>
<evidence type="ECO:0000256" key="8">
    <source>
        <dbReference type="ARBA" id="ARBA00022837"/>
    </source>
</evidence>
<feature type="chain" id="PRO_5043351342" description="Protein eyes shut" evidence="13">
    <location>
        <begin position="19"/>
        <end position="1584"/>
    </location>
</feature>
<dbReference type="Gene3D" id="2.10.25.10">
    <property type="entry name" value="Laminin"/>
    <property type="match status" value="13"/>
</dbReference>
<evidence type="ECO:0000256" key="1">
    <source>
        <dbReference type="ARBA" id="ARBA00004496"/>
    </source>
</evidence>
<dbReference type="SUPFAM" id="SSF49899">
    <property type="entry name" value="Concanavalin A-like lectins/glucanases"/>
    <property type="match status" value="4"/>
</dbReference>
<keyword evidence="6 13" id="KW-0732">Signal</keyword>
<evidence type="ECO:0000313" key="16">
    <source>
        <dbReference type="EMBL" id="KAK9511232.1"/>
    </source>
</evidence>
<dbReference type="GO" id="GO:0005737">
    <property type="term" value="C:cytoplasm"/>
    <property type="evidence" value="ECO:0007669"/>
    <property type="project" value="UniProtKB-SubCell"/>
</dbReference>
<dbReference type="FunFam" id="2.10.25.10:FF:000425">
    <property type="entry name" value="Eyes shut homolog"/>
    <property type="match status" value="1"/>
</dbReference>
<keyword evidence="8" id="KW-0106">Calcium</keyword>
<dbReference type="InterPro" id="IPR018097">
    <property type="entry name" value="EGF_Ca-bd_CS"/>
</dbReference>
<protein>
    <recommendedName>
        <fullName evidence="18">Protein eyes shut</fullName>
    </recommendedName>
</protein>
<dbReference type="PANTHER" id="PTHR24049">
    <property type="entry name" value="CRUMBS FAMILY MEMBER"/>
    <property type="match status" value="1"/>
</dbReference>
<comment type="caution">
    <text evidence="11">Lacks conserved residue(s) required for the propagation of feature annotation.</text>
</comment>
<dbReference type="InterPro" id="IPR001881">
    <property type="entry name" value="EGF-like_Ca-bd_dom"/>
</dbReference>
<evidence type="ECO:0000256" key="4">
    <source>
        <dbReference type="ARBA" id="ARBA00022525"/>
    </source>
</evidence>
<feature type="disulfide bond" evidence="11">
    <location>
        <begin position="162"/>
        <end position="171"/>
    </location>
</feature>
<feature type="domain" description="EGF-like" evidence="15">
    <location>
        <begin position="1081"/>
        <end position="1119"/>
    </location>
</feature>
<keyword evidence="5 11" id="KW-0245">EGF-like domain</keyword>
<dbReference type="PROSITE" id="PS00010">
    <property type="entry name" value="ASX_HYDROXYL"/>
    <property type="match status" value="5"/>
</dbReference>
<evidence type="ECO:0000256" key="7">
    <source>
        <dbReference type="ARBA" id="ARBA00022737"/>
    </source>
</evidence>
<dbReference type="InterPro" id="IPR000152">
    <property type="entry name" value="EGF-type_Asp/Asn_hydroxyl_site"/>
</dbReference>
<dbReference type="GO" id="GO:0005576">
    <property type="term" value="C:extracellular region"/>
    <property type="evidence" value="ECO:0007669"/>
    <property type="project" value="UniProtKB-SubCell"/>
</dbReference>
<dbReference type="FunFam" id="2.10.25.10:FF:000122">
    <property type="entry name" value="Protein crumbs homolog 2"/>
    <property type="match status" value="1"/>
</dbReference>
<dbReference type="PROSITE" id="PS01187">
    <property type="entry name" value="EGF_CA"/>
    <property type="match status" value="1"/>
</dbReference>
<feature type="domain" description="EGF-like" evidence="15">
    <location>
        <begin position="94"/>
        <end position="130"/>
    </location>
</feature>
<feature type="domain" description="EGF-like" evidence="15">
    <location>
        <begin position="808"/>
        <end position="845"/>
    </location>
</feature>
<feature type="domain" description="EGF-like" evidence="15">
    <location>
        <begin position="132"/>
        <end position="172"/>
    </location>
</feature>
<dbReference type="GO" id="GO:0005509">
    <property type="term" value="F:calcium ion binding"/>
    <property type="evidence" value="ECO:0007669"/>
    <property type="project" value="InterPro"/>
</dbReference>
<feature type="disulfide bond" evidence="11">
    <location>
        <begin position="120"/>
        <end position="129"/>
    </location>
</feature>
<dbReference type="Pfam" id="PF12661">
    <property type="entry name" value="hEGF"/>
    <property type="match status" value="3"/>
</dbReference>
<proteinExistence type="predicted"/>
<evidence type="ECO:0000256" key="3">
    <source>
        <dbReference type="ARBA" id="ARBA00022490"/>
    </source>
</evidence>
<dbReference type="Proteomes" id="UP001461498">
    <property type="component" value="Unassembled WGS sequence"/>
</dbReference>
<feature type="disulfide bond" evidence="11">
    <location>
        <begin position="575"/>
        <end position="584"/>
    </location>
</feature>
<evidence type="ECO:0000259" key="14">
    <source>
        <dbReference type="PROSITE" id="PS50025"/>
    </source>
</evidence>
<feature type="domain" description="EGF-like" evidence="15">
    <location>
        <begin position="772"/>
        <end position="805"/>
    </location>
</feature>
<dbReference type="InterPro" id="IPR013032">
    <property type="entry name" value="EGF-like_CS"/>
</dbReference>
<feature type="domain" description="EGF-like" evidence="15">
    <location>
        <begin position="1308"/>
        <end position="1345"/>
    </location>
</feature>
<organism evidence="16 17">
    <name type="scientific">Rhynocoris fuscipes</name>
    <dbReference type="NCBI Taxonomy" id="488301"/>
    <lineage>
        <taxon>Eukaryota</taxon>
        <taxon>Metazoa</taxon>
        <taxon>Ecdysozoa</taxon>
        <taxon>Arthropoda</taxon>
        <taxon>Hexapoda</taxon>
        <taxon>Insecta</taxon>
        <taxon>Pterygota</taxon>
        <taxon>Neoptera</taxon>
        <taxon>Paraneoptera</taxon>
        <taxon>Hemiptera</taxon>
        <taxon>Heteroptera</taxon>
        <taxon>Panheteroptera</taxon>
        <taxon>Cimicomorpha</taxon>
        <taxon>Reduviidae</taxon>
        <taxon>Harpactorinae</taxon>
        <taxon>Harpactorini</taxon>
        <taxon>Rhynocoris</taxon>
    </lineage>
</organism>
<dbReference type="GO" id="GO:0048513">
    <property type="term" value="P:animal organ development"/>
    <property type="evidence" value="ECO:0007669"/>
    <property type="project" value="UniProtKB-ARBA"/>
</dbReference>
<dbReference type="FunFam" id="2.10.25.10:FF:000710">
    <property type="entry name" value="Blast:Protein eyes shut"/>
    <property type="match status" value="1"/>
</dbReference>
<dbReference type="InterPro" id="IPR013320">
    <property type="entry name" value="ConA-like_dom_sf"/>
</dbReference>
<dbReference type="CDD" id="cd00054">
    <property type="entry name" value="EGF_CA"/>
    <property type="match status" value="8"/>
</dbReference>
<dbReference type="SMART" id="SM00179">
    <property type="entry name" value="EGF_CA"/>
    <property type="match status" value="11"/>
</dbReference>
<dbReference type="InterPro" id="IPR001791">
    <property type="entry name" value="Laminin_G"/>
</dbReference>
<evidence type="ECO:0000256" key="6">
    <source>
        <dbReference type="ARBA" id="ARBA00022729"/>
    </source>
</evidence>
<dbReference type="SMART" id="SM00181">
    <property type="entry name" value="EGF"/>
    <property type="match status" value="14"/>
</dbReference>
<dbReference type="FunFam" id="2.10.25.10:FF:000472">
    <property type="entry name" value="Uncharacterized protein, isoform A"/>
    <property type="match status" value="2"/>
</dbReference>
<dbReference type="PROSITE" id="PS00022">
    <property type="entry name" value="EGF_1"/>
    <property type="match status" value="13"/>
</dbReference>
<evidence type="ECO:0000256" key="11">
    <source>
        <dbReference type="PROSITE-ProRule" id="PRU00076"/>
    </source>
</evidence>
<dbReference type="Pfam" id="PF02210">
    <property type="entry name" value="Laminin_G_2"/>
    <property type="match status" value="3"/>
</dbReference>
<feature type="domain" description="Laminin G" evidence="14">
    <location>
        <begin position="855"/>
        <end position="1042"/>
    </location>
</feature>
<feature type="region of interest" description="Disordered" evidence="12">
    <location>
        <begin position="398"/>
        <end position="433"/>
    </location>
</feature>
<feature type="domain" description="EGF-like" evidence="15">
    <location>
        <begin position="174"/>
        <end position="210"/>
    </location>
</feature>
<feature type="domain" description="EGF-like" evidence="15">
    <location>
        <begin position="212"/>
        <end position="248"/>
    </location>
</feature>
<feature type="domain" description="EGF-like" evidence="15">
    <location>
        <begin position="250"/>
        <end position="287"/>
    </location>
</feature>
<dbReference type="InterPro" id="IPR051022">
    <property type="entry name" value="Notch_Cell-Fate_Det"/>
</dbReference>
<feature type="signal peptide" evidence="13">
    <location>
        <begin position="1"/>
        <end position="18"/>
    </location>
</feature>
<gene>
    <name evidence="16" type="ORF">O3M35_005829</name>
</gene>
<feature type="domain" description="Laminin G" evidence="14">
    <location>
        <begin position="1125"/>
        <end position="1312"/>
    </location>
</feature>
<dbReference type="SUPFAM" id="SSF57196">
    <property type="entry name" value="EGF/Laminin"/>
    <property type="match status" value="10"/>
</dbReference>
<feature type="disulfide bond" evidence="11">
    <location>
        <begin position="44"/>
        <end position="53"/>
    </location>
</feature>
<sequence>MLATALVFIAAAIKTALTSLACLTNPCIYGICMETLNGSYSCYCIDGYTGTNCQTNWDECWSSPCLNGGLCQDGIAYFNCTCPDGFVGDRCEENVDECGSNPCLNNGTCFDIANGYTCQCQPGYSGYNCEMDMAVCNTSEETRCFNGGACIEGPGITFTCRCLPGWTGRLCDLAVDECSSSPCQNGGVCIDMHATYVCACPYGYTGTNCETQVELCSTNTCENNALCVIEGRQSVCYCVPDYHGERCQYRYDECLKGPGCLNGGNCIDGVDSYSCSCPPKLTGRFCECLVTDSGKLNCNYIGPPKPVTTTTVSQTPTIPTQKTEEAVSKFSTTEIQEFTTPETFTEELTELSSSSWTSGPSFITERSTSLGELTTELYNGERSTITELYISDTTTAGDMQQTETTGETEEYSTDKEISTTSYRTRSETDVEPEVSTLPMLPTMDISEKPTTTNTDITDISTQATTEGQVWRTDDHTVSKELTTYEYSQSPTEAELEPTTIWQISDETESWPPWASTTFSIDTQNGTEVMTVSSSTVTEDSYTPSATTETTPDCSRQPCYNQGSCINTTQGPKCHCKFGWRGKFCEKEEGIKVAAFKGKSYLVHLFGNSSIITISLKMRTLAENGIILYAHASANIYLSLYLQQGFLKFQFSCGIQTMLFSELKYSINTGFQMDITSTLELLPQNGLLKKCNGSVKLNGTLSMSGKQETLNPTVGMKMSGVLYLGGLSSQLAHQVDLPYKRGITACMHDLKVNGIARKIYGNAFDGVDVSECESLACLSNPCKNSGTCVEIGRKWNCLCPSGFLGKMCERSVCLNNPCKYGGTCVVYPESGFMCLCALGKHGMFCDQDLEIGHPQFSSSVGGLSSYTAYPLPGAIHHSFELHFRFIPSSLDQIALMIFIGQSHPHDSSSDHLAVSFIKGYIVLTWNLGSGPRRIFTPQAISDKGQGKQTHTVRLGRSGQIGWLQVDTMPNVTGTSPGWLSQLNTRPIIYVGGHESRNFSGLPHDLPLHSGYSGCLYDLELRTGKVRLSVQRSRDAVGRNVGQCMTKHCNNSTCLHRGACIDHGATFTCLCQDGWFGAGCEIRYNPCDSMRNNCSQGSTCVPLPMGYECDCPLGKTGRYCHIDESLSDVGFSGHRSFLSLAAASLELSETCIDMEIKPLSSRGLIFYSSQTHALSTMFISLSLHGGVLEFRIQPIGGQRRNGEVLVVRSGRVLTLGQWSRIRAGRYGRRIYLWVEGSVNSGTLLPGEILLPSHSPLYIGGVPDLSELPSGAVAGLPVSFAGCVRRLWLNWRSVTLNEQNIITARNIKDCDGTECGGDICYNGGTCWLTADNRPMCSCPEQYTGDRCENQVSCAQVGCKNNGRCISQNKNMKCSCRTGWTGPFCNFEVPAGASHFGSDSFLVVDSQHILTKREGNHLNLSLLKEYNSTQNYLIKYLYLNFSTAQHDGMILWTSRNEEFLGIGIESGFMKIAWKNEGSAKKEVLLPGTLVADGTWHTLTITADNNQTLFSTDKSYSHSYKLNDSISTDGIFYLGGFPDERKMTEETLGSFQTSFNGCIQEIAWNEKFSIVDFSKFSGENVGSCDLVYP</sequence>
<keyword evidence="9 11" id="KW-1015">Disulfide bond</keyword>
<feature type="disulfide bond" evidence="11">
    <location>
        <begin position="277"/>
        <end position="286"/>
    </location>
</feature>
<feature type="domain" description="Laminin G" evidence="14">
    <location>
        <begin position="1406"/>
        <end position="1579"/>
    </location>
</feature>
<dbReference type="Pfam" id="PF00054">
    <property type="entry name" value="Laminin_G_1"/>
    <property type="match status" value="1"/>
</dbReference>
<feature type="disulfide bond" evidence="11">
    <location>
        <begin position="1372"/>
        <end position="1381"/>
    </location>
</feature>
<evidence type="ECO:0000256" key="5">
    <source>
        <dbReference type="ARBA" id="ARBA00022536"/>
    </source>
</evidence>
<feature type="disulfide bond" evidence="11">
    <location>
        <begin position="1109"/>
        <end position="1118"/>
    </location>
</feature>
<dbReference type="PROSITE" id="PS50025">
    <property type="entry name" value="LAM_G_DOMAIN"/>
    <property type="match status" value="4"/>
</dbReference>
<evidence type="ECO:0000256" key="10">
    <source>
        <dbReference type="ARBA" id="ARBA00023180"/>
    </source>
</evidence>
<evidence type="ECO:0000256" key="12">
    <source>
        <dbReference type="SAM" id="MobiDB-lite"/>
    </source>
</evidence>
<feature type="domain" description="EGF-like" evidence="15">
    <location>
        <begin position="1346"/>
        <end position="1382"/>
    </location>
</feature>
<feature type="disulfide bond" evidence="11">
    <location>
        <begin position="22"/>
        <end position="32"/>
    </location>
</feature>